<dbReference type="CDD" id="cd14250">
    <property type="entry name" value="ESP36_like"/>
    <property type="match status" value="1"/>
</dbReference>
<proteinExistence type="predicted"/>
<evidence type="ECO:0000256" key="1">
    <source>
        <dbReference type="SAM" id="SignalP"/>
    </source>
</evidence>
<dbReference type="RefSeq" id="XP_040585347.1">
    <property type="nucleotide sequence ID" value="XM_040729413.1"/>
</dbReference>
<keyword evidence="2" id="KW-1185">Reference proteome</keyword>
<protein>
    <submittedName>
        <fullName evidence="3">Uncharacterized protein LOC121133287 isoform X2</fullName>
    </submittedName>
</protein>
<dbReference type="Proteomes" id="UP000886700">
    <property type="component" value="Unplaced"/>
</dbReference>
<evidence type="ECO:0000313" key="3">
    <source>
        <dbReference type="RefSeq" id="XP_040585347.1"/>
    </source>
</evidence>
<dbReference type="InterPro" id="IPR032253">
    <property type="entry name" value="Esp1/Esp22"/>
</dbReference>
<organism evidence="2 3">
    <name type="scientific">Mesocricetus auratus</name>
    <name type="common">Golden hamster</name>
    <dbReference type="NCBI Taxonomy" id="10036"/>
    <lineage>
        <taxon>Eukaryota</taxon>
        <taxon>Metazoa</taxon>
        <taxon>Chordata</taxon>
        <taxon>Craniata</taxon>
        <taxon>Vertebrata</taxon>
        <taxon>Euteleostomi</taxon>
        <taxon>Mammalia</taxon>
        <taxon>Eutheria</taxon>
        <taxon>Euarchontoglires</taxon>
        <taxon>Glires</taxon>
        <taxon>Rodentia</taxon>
        <taxon>Myomorpha</taxon>
        <taxon>Muroidea</taxon>
        <taxon>Cricetidae</taxon>
        <taxon>Cricetinae</taxon>
        <taxon>Mesocricetus</taxon>
    </lineage>
</organism>
<keyword evidence="1" id="KW-0732">Signal</keyword>
<evidence type="ECO:0000313" key="2">
    <source>
        <dbReference type="Proteomes" id="UP000886700"/>
    </source>
</evidence>
<feature type="chain" id="PRO_5046843958" evidence="1">
    <location>
        <begin position="31"/>
        <end position="159"/>
    </location>
</feature>
<accession>A0ABM2W4H3</accession>
<sequence length="159" mass="17641">MKGRSMFSAMSSFPVMFLSTLLLSSILTEGRVLTQTQKEPTISADHMTNVKAVLDKVDCQCKGTNTEDLHRVVSASHQDERSSEDLANVSKNMLHLSTVLSALKKLYAPENQVDSVSFCCKAHRPEGTETAHQQDNSTCIFICTLVKLLNLVRITFVSY</sequence>
<name>A0ABM2W4H3_MESAU</name>
<reference evidence="3" key="1">
    <citation type="submission" date="2025-08" db="UniProtKB">
        <authorList>
            <consortium name="RefSeq"/>
        </authorList>
    </citation>
    <scope>IDENTIFICATION</scope>
    <source>
        <tissue evidence="3">Liver</tissue>
    </source>
</reference>
<gene>
    <name evidence="3" type="primary">LOC121133287</name>
</gene>
<feature type="signal peptide" evidence="1">
    <location>
        <begin position="1"/>
        <end position="30"/>
    </location>
</feature>
<dbReference type="GeneID" id="121133287"/>
<dbReference type="Pfam" id="PF16590">
    <property type="entry name" value="ESP"/>
    <property type="match status" value="1"/>
</dbReference>